<evidence type="ECO:0000313" key="3">
    <source>
        <dbReference type="Proteomes" id="UP000293613"/>
    </source>
</evidence>
<dbReference type="AlphaFoldDB" id="A0A8B3RGZ8"/>
<feature type="domain" description="Antitoxin SocA-like Panacea" evidence="1">
    <location>
        <begin position="24"/>
        <end position="115"/>
    </location>
</feature>
<dbReference type="EMBL" id="RSCO01000032">
    <property type="protein sequence ID" value="RYM93473.1"/>
    <property type="molecule type" value="Genomic_DNA"/>
</dbReference>
<dbReference type="RefSeq" id="WP_022543084.1">
    <property type="nucleotide sequence ID" value="NZ_CP084315.1"/>
</dbReference>
<dbReference type="Pfam" id="PF13274">
    <property type="entry name" value="SocA_Panacea"/>
    <property type="match status" value="1"/>
</dbReference>
<gene>
    <name evidence="2" type="ORF">PG2011B_1421</name>
</gene>
<evidence type="ECO:0000259" key="1">
    <source>
        <dbReference type="Pfam" id="PF13274"/>
    </source>
</evidence>
<comment type="caution">
    <text evidence="2">The sequence shown here is derived from an EMBL/GenBank/DDBJ whole genome shotgun (WGS) entry which is preliminary data.</text>
</comment>
<proteinExistence type="predicted"/>
<accession>A0A8B3RGZ8</accession>
<name>A0A8B3RGZ8_BIFAN</name>
<dbReference type="InterPro" id="IPR025272">
    <property type="entry name" value="SocA_Panacea"/>
</dbReference>
<evidence type="ECO:0000313" key="2">
    <source>
        <dbReference type="EMBL" id="RYM93473.1"/>
    </source>
</evidence>
<reference evidence="2 3" key="1">
    <citation type="journal article" date="2019" name="Appl. Environ. Microbiol.">
        <title>Dissecting the evolutionary development of the Bifidobacterium animalis species through comparative genomics analyses.</title>
        <authorList>
            <person name="Lugli G.A."/>
            <person name="Mancino W."/>
            <person name="Milani C."/>
            <person name="Duranti S."/>
            <person name="Mancabelli L."/>
            <person name="Napoli S."/>
            <person name="Mangifesta M."/>
            <person name="Viappiani A."/>
            <person name="Anzalone R."/>
            <person name="Longhi G."/>
            <person name="van Sinderen D."/>
            <person name="Ventura M."/>
            <person name="Turroni F."/>
        </authorList>
    </citation>
    <scope>NUCLEOTIDE SEQUENCE [LARGE SCALE GENOMIC DNA]</scope>
    <source>
        <strain evidence="2 3">2011B</strain>
    </source>
</reference>
<organism evidence="2 3">
    <name type="scientific">Bifidobacterium animalis subsp. lactis</name>
    <name type="common">Bifidobacterium lactis</name>
    <dbReference type="NCBI Taxonomy" id="302911"/>
    <lineage>
        <taxon>Bacteria</taxon>
        <taxon>Bacillati</taxon>
        <taxon>Actinomycetota</taxon>
        <taxon>Actinomycetes</taxon>
        <taxon>Bifidobacteriales</taxon>
        <taxon>Bifidobacteriaceae</taxon>
        <taxon>Bifidobacterium</taxon>
    </lineage>
</organism>
<dbReference type="Proteomes" id="UP000293613">
    <property type="component" value="Unassembled WGS sequence"/>
</dbReference>
<protein>
    <recommendedName>
        <fullName evidence="1">Antitoxin SocA-like Panacea domain-containing protein</fullName>
    </recommendedName>
</protein>
<sequence length="149" mass="17269">MATVRDVAAYILHECNVMTTMKMQKLTFYSQAESLANRQIPLFTEDFRAWRNGPVCVELFNLHKGRFLIEPKDLPYREGSLSDEERTVIKRVCESLSKFSGNQLSDRTHSESPWKDARGELRPDEPCATVIEKSVIQQYYMKHPVVQLT</sequence>